<feature type="transmembrane region" description="Helical" evidence="1">
    <location>
        <begin position="78"/>
        <end position="102"/>
    </location>
</feature>
<keyword evidence="1" id="KW-0812">Transmembrane</keyword>
<feature type="transmembrane region" description="Helical" evidence="1">
    <location>
        <begin position="48"/>
        <end position="66"/>
    </location>
</feature>
<evidence type="ECO:0000256" key="1">
    <source>
        <dbReference type="SAM" id="Phobius"/>
    </source>
</evidence>
<evidence type="ECO:0000313" key="2">
    <source>
        <dbReference type="EMBL" id="GAP12599.1"/>
    </source>
</evidence>
<keyword evidence="1" id="KW-1133">Transmembrane helix</keyword>
<reference evidence="2" key="1">
    <citation type="submission" date="2015-07" db="EMBL/GenBank/DDBJ databases">
        <title>Draft Genome Sequences of Anaerolinea thermolimosa IMO-1, Bellilinea caldifistulae GOMI-1, Leptolinea tardivitalis YMTK-2, Levilinea saccharolytica KIBI-1,Longilinea arvoryzae KOME-1, Previously Described as Members of the Anaerolineaceae (Chloroflexi).</title>
        <authorList>
            <person name="Sekiguchi Y."/>
            <person name="Ohashi A."/>
            <person name="Matsuura N."/>
            <person name="Tourlousse M.D."/>
        </authorList>
    </citation>
    <scope>NUCLEOTIDE SEQUENCE [LARGE SCALE GENOMIC DNA]</scope>
    <source>
        <strain evidence="2">KOME-1</strain>
    </source>
</reference>
<organism evidence="2">
    <name type="scientific">Longilinea arvoryzae</name>
    <dbReference type="NCBI Taxonomy" id="360412"/>
    <lineage>
        <taxon>Bacteria</taxon>
        <taxon>Bacillati</taxon>
        <taxon>Chloroflexota</taxon>
        <taxon>Anaerolineae</taxon>
        <taxon>Anaerolineales</taxon>
        <taxon>Anaerolineaceae</taxon>
        <taxon>Longilinea</taxon>
    </lineage>
</organism>
<dbReference type="Proteomes" id="UP000055060">
    <property type="component" value="Unassembled WGS sequence"/>
</dbReference>
<accession>A0A0S7B6G6</accession>
<dbReference type="EMBL" id="DF967972">
    <property type="protein sequence ID" value="GAP12599.1"/>
    <property type="molecule type" value="Genomic_DNA"/>
</dbReference>
<gene>
    <name evidence="2" type="ORF">LARV_00335</name>
</gene>
<dbReference type="STRING" id="360412.LARV_00335"/>
<feature type="transmembrane region" description="Helical" evidence="1">
    <location>
        <begin position="108"/>
        <end position="135"/>
    </location>
</feature>
<keyword evidence="1" id="KW-0472">Membrane</keyword>
<evidence type="ECO:0000313" key="3">
    <source>
        <dbReference type="Proteomes" id="UP000055060"/>
    </source>
</evidence>
<dbReference type="AlphaFoldDB" id="A0A0S7B6G6"/>
<keyword evidence="3" id="KW-1185">Reference proteome</keyword>
<feature type="transmembrane region" description="Helical" evidence="1">
    <location>
        <begin position="12"/>
        <end position="36"/>
    </location>
</feature>
<sequence>MDKRDGFTKLLAILGTVLTAFTALAPFIFGLASLIAGRRYLLDWLMPAEFFPVALAGGLALLWAALRARSRRNWVGWSLGSAAVLLVGGMAVASLSGLASGAIEPEGIWWGVVTGCILLYWLAVAAMAVGGGLLIGDLFRRSES</sequence>
<dbReference type="RefSeq" id="WP_075072010.1">
    <property type="nucleotide sequence ID" value="NZ_DF967972.1"/>
</dbReference>
<protein>
    <submittedName>
        <fullName evidence="2">Uncharacterized protein</fullName>
    </submittedName>
</protein>
<proteinExistence type="predicted"/>
<name>A0A0S7B6G6_9CHLR</name>